<dbReference type="SUPFAM" id="SSF103473">
    <property type="entry name" value="MFS general substrate transporter"/>
    <property type="match status" value="2"/>
</dbReference>
<evidence type="ECO:0000313" key="9">
    <source>
        <dbReference type="EMBL" id="EEN46181.1"/>
    </source>
</evidence>
<feature type="transmembrane region" description="Helical" evidence="8">
    <location>
        <begin position="390"/>
        <end position="412"/>
    </location>
</feature>
<evidence type="ECO:0000256" key="6">
    <source>
        <dbReference type="ARBA" id="ARBA00023136"/>
    </source>
</evidence>
<evidence type="ECO:0000256" key="7">
    <source>
        <dbReference type="SAM" id="MobiDB-lite"/>
    </source>
</evidence>
<gene>
    <name evidence="9" type="ORF">BRAFLDRAFT_90905</name>
</gene>
<comment type="subcellular location">
    <subcellularLocation>
        <location evidence="1">Membrane</location>
        <topology evidence="1">Multi-pass membrane protein</topology>
    </subcellularLocation>
</comment>
<name>C3ZMS4_BRAFL</name>
<protein>
    <recommendedName>
        <fullName evidence="10">Equilibrative nucleoside transporter 4</fullName>
    </recommendedName>
</protein>
<dbReference type="AlphaFoldDB" id="C3ZMS4"/>
<feature type="region of interest" description="Disordered" evidence="7">
    <location>
        <begin position="267"/>
        <end position="291"/>
    </location>
</feature>
<dbReference type="GO" id="GO:0005337">
    <property type="term" value="F:nucleoside transmembrane transporter activity"/>
    <property type="evidence" value="ECO:0007669"/>
    <property type="project" value="InterPro"/>
</dbReference>
<dbReference type="PIRSF" id="PIRSF016379">
    <property type="entry name" value="ENT"/>
    <property type="match status" value="1"/>
</dbReference>
<dbReference type="GO" id="GO:0016020">
    <property type="term" value="C:membrane"/>
    <property type="evidence" value="ECO:0007669"/>
    <property type="project" value="UniProtKB-SubCell"/>
</dbReference>
<feature type="transmembrane region" description="Helical" evidence="8">
    <location>
        <begin position="486"/>
        <end position="509"/>
    </location>
</feature>
<dbReference type="EMBL" id="GG666647">
    <property type="protein sequence ID" value="EEN46181.1"/>
    <property type="molecule type" value="Genomic_DNA"/>
</dbReference>
<evidence type="ECO:0008006" key="10">
    <source>
        <dbReference type="Google" id="ProtNLM"/>
    </source>
</evidence>
<accession>C3ZMS4</accession>
<reference evidence="9" key="1">
    <citation type="journal article" date="2008" name="Nature">
        <title>The amphioxus genome and the evolution of the chordate karyotype.</title>
        <authorList>
            <consortium name="US DOE Joint Genome Institute (JGI-PGF)"/>
            <person name="Putnam N.H."/>
            <person name="Butts T."/>
            <person name="Ferrier D.E.K."/>
            <person name="Furlong R.F."/>
            <person name="Hellsten U."/>
            <person name="Kawashima T."/>
            <person name="Robinson-Rechavi M."/>
            <person name="Shoguchi E."/>
            <person name="Terry A."/>
            <person name="Yu J.-K."/>
            <person name="Benito-Gutierrez E.L."/>
            <person name="Dubchak I."/>
            <person name="Garcia-Fernandez J."/>
            <person name="Gibson-Brown J.J."/>
            <person name="Grigoriev I.V."/>
            <person name="Horton A.C."/>
            <person name="de Jong P.J."/>
            <person name="Jurka J."/>
            <person name="Kapitonov V.V."/>
            <person name="Kohara Y."/>
            <person name="Kuroki Y."/>
            <person name="Lindquist E."/>
            <person name="Lucas S."/>
            <person name="Osoegawa K."/>
            <person name="Pennacchio L.A."/>
            <person name="Salamov A.A."/>
            <person name="Satou Y."/>
            <person name="Sauka-Spengler T."/>
            <person name="Schmutz J."/>
            <person name="Shin-I T."/>
            <person name="Toyoda A."/>
            <person name="Bronner-Fraser M."/>
            <person name="Fujiyama A."/>
            <person name="Holland L.Z."/>
            <person name="Holland P.W.H."/>
            <person name="Satoh N."/>
            <person name="Rokhsar D.S."/>
        </authorList>
    </citation>
    <scope>NUCLEOTIDE SEQUENCE [LARGE SCALE GENOMIC DNA]</scope>
    <source>
        <strain evidence="9">S238N-H82</strain>
        <tissue evidence="9">Testes</tissue>
    </source>
</reference>
<proteinExistence type="inferred from homology"/>
<evidence type="ECO:0000256" key="3">
    <source>
        <dbReference type="ARBA" id="ARBA00022448"/>
    </source>
</evidence>
<feature type="transmembrane region" description="Helical" evidence="8">
    <location>
        <begin position="89"/>
        <end position="106"/>
    </location>
</feature>
<feature type="transmembrane region" description="Helical" evidence="8">
    <location>
        <begin position="211"/>
        <end position="232"/>
    </location>
</feature>
<dbReference type="PANTHER" id="PTHR10332:SF10">
    <property type="entry name" value="EQUILIBRATIVE NUCLEOSIDE TRANSPORTER 4"/>
    <property type="match status" value="1"/>
</dbReference>
<comment type="similarity">
    <text evidence="2">Belongs to the SLC29A/ENT transporter (TC 2.A.57) family.</text>
</comment>
<dbReference type="eggNOG" id="KOG1479">
    <property type="taxonomic scope" value="Eukaryota"/>
</dbReference>
<feature type="transmembrane region" description="Helical" evidence="8">
    <location>
        <begin position="118"/>
        <end position="140"/>
    </location>
</feature>
<keyword evidence="6 8" id="KW-0472">Membrane</keyword>
<dbReference type="InterPro" id="IPR036259">
    <property type="entry name" value="MFS_trans_sf"/>
</dbReference>
<keyword evidence="4 8" id="KW-0812">Transmembrane</keyword>
<evidence type="ECO:0000256" key="5">
    <source>
        <dbReference type="ARBA" id="ARBA00022989"/>
    </source>
</evidence>
<evidence type="ECO:0000256" key="2">
    <source>
        <dbReference type="ARBA" id="ARBA00007965"/>
    </source>
</evidence>
<evidence type="ECO:0000256" key="8">
    <source>
        <dbReference type="SAM" id="Phobius"/>
    </source>
</evidence>
<keyword evidence="3" id="KW-0813">Transport</keyword>
<dbReference type="STRING" id="7739.C3ZMS4"/>
<dbReference type="InterPro" id="IPR002259">
    <property type="entry name" value="Eqnu_transpt"/>
</dbReference>
<feature type="transmembrane region" description="Helical" evidence="8">
    <location>
        <begin position="418"/>
        <end position="440"/>
    </location>
</feature>
<dbReference type="PANTHER" id="PTHR10332">
    <property type="entry name" value="EQUILIBRATIVE NUCLEOSIDE TRANSPORTER"/>
    <property type="match status" value="1"/>
</dbReference>
<dbReference type="InParanoid" id="C3ZMS4"/>
<organism>
    <name type="scientific">Branchiostoma floridae</name>
    <name type="common">Florida lancelet</name>
    <name type="synonym">Amphioxus</name>
    <dbReference type="NCBI Taxonomy" id="7739"/>
    <lineage>
        <taxon>Eukaryota</taxon>
        <taxon>Metazoa</taxon>
        <taxon>Chordata</taxon>
        <taxon>Cephalochordata</taxon>
        <taxon>Leptocardii</taxon>
        <taxon>Amphioxiformes</taxon>
        <taxon>Branchiostomatidae</taxon>
        <taxon>Branchiostoma</taxon>
    </lineage>
</organism>
<evidence type="ECO:0000256" key="4">
    <source>
        <dbReference type="ARBA" id="ARBA00022692"/>
    </source>
</evidence>
<dbReference type="Pfam" id="PF01733">
    <property type="entry name" value="Nucleoside_tran"/>
    <property type="match status" value="2"/>
</dbReference>
<keyword evidence="5 8" id="KW-1133">Transmembrane helix</keyword>
<feature type="transmembrane region" description="Helical" evidence="8">
    <location>
        <begin position="357"/>
        <end position="378"/>
    </location>
</feature>
<evidence type="ECO:0000256" key="1">
    <source>
        <dbReference type="ARBA" id="ARBA00004141"/>
    </source>
</evidence>
<feature type="transmembrane region" description="Helical" evidence="8">
    <location>
        <begin position="452"/>
        <end position="474"/>
    </location>
</feature>
<feature type="transmembrane region" description="Helical" evidence="8">
    <location>
        <begin position="49"/>
        <end position="69"/>
    </location>
</feature>
<sequence length="536" mass="58761">MEDENESESTYGAATVSYGHMPEVEASSLGSTFDIPELHFRVPRDKYHLVYLALLLAGVGFLLPYNSFITDVDYLHARYPGTSIVFDMSLTYILVAFGAVLVNNSLIETFGTHTRITLGYGLAFFSLVFIAILDVWLEVFDKDTSYVMNLLAVSVVAFGCTVQQSSFYGYTSMLPPRYTQAAMTGESAAGLLVSLNRIVTKALVQDKRTNTVIFFCLSIFFVAACFISHQLVKRSKFVRHHLAACVSARSPDGVDGAFGEEILDSEPKEALTESPGTVSDDAQEEAEGSRQKSLRVRLKQTRSIKSRRTFDDYCVFFFCIQAPNLIMLRAQALGKGGGGHFLGAGGLLVRWQVAKQIWTYMLAIGSAYFITLCLFPGIESEVTNCTLGDWMPIVLMAIFNLFDFIGKILAAAPVEWEGGWLALASSIRILLVPLMMMCAAPRDSPILQGPGWSMFISLLLGLTNGYFGSVPMILAPREVEDEQKEITGNIMMLSYSLGLTAGSGLAYGLKAILGHELTYDPCAAANTTFYNSTILV</sequence>